<keyword evidence="9" id="KW-1185">Reference proteome</keyword>
<keyword evidence="4 7" id="KW-0704">Schiff base</keyword>
<dbReference type="Pfam" id="PF01791">
    <property type="entry name" value="DeoC"/>
    <property type="match status" value="1"/>
</dbReference>
<dbReference type="Gene3D" id="3.20.20.70">
    <property type="entry name" value="Aldolase class I"/>
    <property type="match status" value="1"/>
</dbReference>
<dbReference type="EC" id="4.1.2.4" evidence="7"/>
<dbReference type="NCBIfam" id="TIGR00126">
    <property type="entry name" value="deoC"/>
    <property type="match status" value="1"/>
</dbReference>
<dbReference type="InterPro" id="IPR028581">
    <property type="entry name" value="DeoC_typeI"/>
</dbReference>
<dbReference type="SMART" id="SM01133">
    <property type="entry name" value="DeoC"/>
    <property type="match status" value="1"/>
</dbReference>
<keyword evidence="3 7" id="KW-0456">Lyase</keyword>
<sequence length="217" mass="22068">MTTPQLASYIDSTLLKPEASREQIAALCAEAKQYGFASVCTNPLWAGFVREQLAGSDVLTCVVVGFPLGASAKEVKAFETATAVAAGAQEIDMVIDIAAARAGEAEILERDIAAVAEAAHAGGAALKVIIETCLLDDEQKVLACRAAVAAGADYVKTSTGFSTAGATVEDVRLMRETVGPDIGVKASGGIRTREDALALIEAGASRIGASSGPALVG</sequence>
<organism evidence="8 9">
    <name type="scientific">Kocuria turfanensis</name>
    <dbReference type="NCBI Taxonomy" id="388357"/>
    <lineage>
        <taxon>Bacteria</taxon>
        <taxon>Bacillati</taxon>
        <taxon>Actinomycetota</taxon>
        <taxon>Actinomycetes</taxon>
        <taxon>Micrococcales</taxon>
        <taxon>Micrococcaceae</taxon>
        <taxon>Kocuria</taxon>
    </lineage>
</organism>
<dbReference type="UniPathway" id="UPA00002">
    <property type="reaction ID" value="UER00468"/>
</dbReference>
<evidence type="ECO:0000256" key="3">
    <source>
        <dbReference type="ARBA" id="ARBA00023239"/>
    </source>
</evidence>
<dbReference type="Proteomes" id="UP000321103">
    <property type="component" value="Unassembled WGS sequence"/>
</dbReference>
<feature type="active site" description="Schiff-base intermediate with acetaldehyde" evidence="7">
    <location>
        <position position="156"/>
    </location>
</feature>
<dbReference type="EMBL" id="BJZS01000022">
    <property type="protein sequence ID" value="GEO94639.1"/>
    <property type="molecule type" value="Genomic_DNA"/>
</dbReference>
<evidence type="ECO:0000256" key="5">
    <source>
        <dbReference type="ARBA" id="ARBA00048791"/>
    </source>
</evidence>
<dbReference type="STRING" id="388357.GCA_001580365_03280"/>
<dbReference type="InterPro" id="IPR013785">
    <property type="entry name" value="Aldolase_TIM"/>
</dbReference>
<dbReference type="InterPro" id="IPR002915">
    <property type="entry name" value="DeoC/FbaB/LacD_aldolase"/>
</dbReference>
<dbReference type="GO" id="GO:0004139">
    <property type="term" value="F:deoxyribose-phosphate aldolase activity"/>
    <property type="evidence" value="ECO:0007669"/>
    <property type="project" value="UniProtKB-UniRule"/>
</dbReference>
<dbReference type="GO" id="GO:0009264">
    <property type="term" value="P:deoxyribonucleotide catabolic process"/>
    <property type="evidence" value="ECO:0007669"/>
    <property type="project" value="UniProtKB-UniRule"/>
</dbReference>
<dbReference type="AlphaFoldDB" id="A0A512IAC1"/>
<evidence type="ECO:0000256" key="1">
    <source>
        <dbReference type="ARBA" id="ARBA00010936"/>
    </source>
</evidence>
<dbReference type="GO" id="GO:0016052">
    <property type="term" value="P:carbohydrate catabolic process"/>
    <property type="evidence" value="ECO:0007669"/>
    <property type="project" value="TreeGrafter"/>
</dbReference>
<comment type="subcellular location">
    <subcellularLocation>
        <location evidence="7">Cytoplasm</location>
    </subcellularLocation>
</comment>
<dbReference type="CDD" id="cd00959">
    <property type="entry name" value="DeoC"/>
    <property type="match status" value="1"/>
</dbReference>
<proteinExistence type="inferred from homology"/>
<dbReference type="GO" id="GO:0005737">
    <property type="term" value="C:cytoplasm"/>
    <property type="evidence" value="ECO:0007669"/>
    <property type="project" value="UniProtKB-SubCell"/>
</dbReference>
<evidence type="ECO:0000256" key="6">
    <source>
        <dbReference type="ARBA" id="ARBA00056337"/>
    </source>
</evidence>
<comment type="function">
    <text evidence="6 7">Catalyzes a reversible aldol reaction between acetaldehyde and D-glyceraldehyde 3-phosphate to generate 2-deoxy-D-ribose 5-phosphate.</text>
</comment>
<comment type="catalytic activity">
    <reaction evidence="5 7">
        <text>2-deoxy-D-ribose 5-phosphate = D-glyceraldehyde 3-phosphate + acetaldehyde</text>
        <dbReference type="Rhea" id="RHEA:12821"/>
        <dbReference type="ChEBI" id="CHEBI:15343"/>
        <dbReference type="ChEBI" id="CHEBI:59776"/>
        <dbReference type="ChEBI" id="CHEBI:62877"/>
        <dbReference type="EC" id="4.1.2.4"/>
    </reaction>
</comment>
<evidence type="ECO:0000313" key="9">
    <source>
        <dbReference type="Proteomes" id="UP000321103"/>
    </source>
</evidence>
<comment type="caution">
    <text evidence="8">The sequence shown here is derived from an EMBL/GenBank/DDBJ whole genome shotgun (WGS) entry which is preliminary data.</text>
</comment>
<dbReference type="RefSeq" id="WP_062736642.1">
    <property type="nucleotide sequence ID" value="NZ_BJZS01000022.1"/>
</dbReference>
<name>A0A512IAC1_9MICC</name>
<reference evidence="8 9" key="1">
    <citation type="submission" date="2019-07" db="EMBL/GenBank/DDBJ databases">
        <title>Whole genome shotgun sequence of Kocuria turfanensis NBRC 107627.</title>
        <authorList>
            <person name="Hosoyama A."/>
            <person name="Uohara A."/>
            <person name="Ohji S."/>
            <person name="Ichikawa N."/>
        </authorList>
    </citation>
    <scope>NUCLEOTIDE SEQUENCE [LARGE SCALE GENOMIC DNA]</scope>
    <source>
        <strain evidence="8 9">NBRC 107627</strain>
    </source>
</reference>
<dbReference type="SUPFAM" id="SSF51569">
    <property type="entry name" value="Aldolase"/>
    <property type="match status" value="1"/>
</dbReference>
<dbReference type="InterPro" id="IPR011343">
    <property type="entry name" value="DeoC"/>
</dbReference>
<dbReference type="PANTHER" id="PTHR10889:SF1">
    <property type="entry name" value="DEOXYRIBOSE-PHOSPHATE ALDOLASE"/>
    <property type="match status" value="1"/>
</dbReference>
<evidence type="ECO:0000256" key="7">
    <source>
        <dbReference type="HAMAP-Rule" id="MF_00114"/>
    </source>
</evidence>
<evidence type="ECO:0000256" key="2">
    <source>
        <dbReference type="ARBA" id="ARBA00022490"/>
    </source>
</evidence>
<keyword evidence="2 7" id="KW-0963">Cytoplasm</keyword>
<dbReference type="PIRSF" id="PIRSF001357">
    <property type="entry name" value="DeoC"/>
    <property type="match status" value="1"/>
</dbReference>
<evidence type="ECO:0000256" key="4">
    <source>
        <dbReference type="ARBA" id="ARBA00023270"/>
    </source>
</evidence>
<feature type="active site" description="Proton donor/acceptor" evidence="7">
    <location>
        <position position="185"/>
    </location>
</feature>
<evidence type="ECO:0000313" key="8">
    <source>
        <dbReference type="EMBL" id="GEO94639.1"/>
    </source>
</evidence>
<dbReference type="FunFam" id="3.20.20.70:FF:000044">
    <property type="entry name" value="Deoxyribose-phosphate aldolase"/>
    <property type="match status" value="1"/>
</dbReference>
<dbReference type="HAMAP" id="MF_00114">
    <property type="entry name" value="DeoC_type1"/>
    <property type="match status" value="1"/>
</dbReference>
<dbReference type="GO" id="GO:0006018">
    <property type="term" value="P:2-deoxyribose 1-phosphate catabolic process"/>
    <property type="evidence" value="ECO:0007669"/>
    <property type="project" value="UniProtKB-UniRule"/>
</dbReference>
<dbReference type="PANTHER" id="PTHR10889">
    <property type="entry name" value="DEOXYRIBOSE-PHOSPHATE ALDOLASE"/>
    <property type="match status" value="1"/>
</dbReference>
<feature type="active site" description="Proton donor/acceptor" evidence="7">
    <location>
        <position position="92"/>
    </location>
</feature>
<gene>
    <name evidence="7 8" type="primary">deoC</name>
    <name evidence="8" type="ORF">KTU01_07620</name>
</gene>
<accession>A0A512IAC1</accession>
<protein>
    <recommendedName>
        <fullName evidence="7">Deoxyribose-phosphate aldolase</fullName>
        <shortName evidence="7">DERA</shortName>
        <ecNumber evidence="7">4.1.2.4</ecNumber>
    </recommendedName>
    <alternativeName>
        <fullName evidence="7">2-deoxy-D-ribose 5-phosphate aldolase</fullName>
    </alternativeName>
    <alternativeName>
        <fullName evidence="7">Phosphodeoxyriboaldolase</fullName>
        <shortName evidence="7">Deoxyriboaldolase</shortName>
    </alternativeName>
</protein>
<comment type="similarity">
    <text evidence="1 7">Belongs to the DeoC/FbaB aldolase family. DeoC type 1 subfamily.</text>
</comment>
<comment type="pathway">
    <text evidence="7">Carbohydrate degradation; 2-deoxy-D-ribose 1-phosphate degradation; D-glyceraldehyde 3-phosphate and acetaldehyde from 2-deoxy-alpha-D-ribose 1-phosphate: step 2/2.</text>
</comment>